<dbReference type="Proteomes" id="UP000183174">
    <property type="component" value="Unassembled WGS sequence"/>
</dbReference>
<gene>
    <name evidence="2" type="ORF">GA0061099_1004570</name>
</gene>
<protein>
    <recommendedName>
        <fullName evidence="4">Cupin</fullName>
    </recommendedName>
</protein>
<evidence type="ECO:0000256" key="1">
    <source>
        <dbReference type="SAM" id="MobiDB-lite"/>
    </source>
</evidence>
<proteinExistence type="predicted"/>
<dbReference type="InterPro" id="IPR011051">
    <property type="entry name" value="RmlC_Cupin_sf"/>
</dbReference>
<dbReference type="InterPro" id="IPR014710">
    <property type="entry name" value="RmlC-like_jellyroll"/>
</dbReference>
<dbReference type="SUPFAM" id="SSF51182">
    <property type="entry name" value="RmlC-like cupins"/>
    <property type="match status" value="1"/>
</dbReference>
<dbReference type="CDD" id="cd06989">
    <property type="entry name" value="cupin_DRT102"/>
    <property type="match status" value="1"/>
</dbReference>
<sequence>MILEHQLDEDTFRAILPEEITWEPFPAFPAGARLAVMVGHPAEPGPYLIWVKVPRGTKLMPHKHPEDRIYTVISGVFYIGLGEAFDDDKLKAYPPGSVIVLPGETWHFHWAKSGEYVTQVSALGPLGLEYHDSRDDPRGSAGAAIGSERSNGRLCDHSNSASGEFAYHIDKQFHHTAVIDPRRLFVSRERIE</sequence>
<name>A0A1C3VU27_9BRAD</name>
<dbReference type="EMBL" id="FMAE01000004">
    <property type="protein sequence ID" value="SCB31107.1"/>
    <property type="molecule type" value="Genomic_DNA"/>
</dbReference>
<evidence type="ECO:0000313" key="2">
    <source>
        <dbReference type="EMBL" id="SCB31107.1"/>
    </source>
</evidence>
<organism evidence="2 3">
    <name type="scientific">Bradyrhizobium yuanmingense</name>
    <dbReference type="NCBI Taxonomy" id="108015"/>
    <lineage>
        <taxon>Bacteria</taxon>
        <taxon>Pseudomonadati</taxon>
        <taxon>Pseudomonadota</taxon>
        <taxon>Alphaproteobacteria</taxon>
        <taxon>Hyphomicrobiales</taxon>
        <taxon>Nitrobacteraceae</taxon>
        <taxon>Bradyrhizobium</taxon>
    </lineage>
</organism>
<dbReference type="RefSeq" id="WP_225155967.1">
    <property type="nucleotide sequence ID" value="NZ_FMAE01000004.1"/>
</dbReference>
<dbReference type="Gene3D" id="2.60.120.10">
    <property type="entry name" value="Jelly Rolls"/>
    <property type="match status" value="1"/>
</dbReference>
<dbReference type="AlphaFoldDB" id="A0A1C3VU27"/>
<evidence type="ECO:0000313" key="3">
    <source>
        <dbReference type="Proteomes" id="UP000183174"/>
    </source>
</evidence>
<accession>A0A1C3VU27</accession>
<feature type="region of interest" description="Disordered" evidence="1">
    <location>
        <begin position="131"/>
        <end position="151"/>
    </location>
</feature>
<reference evidence="2 3" key="1">
    <citation type="submission" date="2016-08" db="EMBL/GenBank/DDBJ databases">
        <authorList>
            <person name="Seilhamer J.J."/>
        </authorList>
    </citation>
    <scope>NUCLEOTIDE SEQUENCE [LARGE SCALE GENOMIC DNA]</scope>
    <source>
        <strain evidence="2 3">CCBAU 10071</strain>
    </source>
</reference>
<evidence type="ECO:0008006" key="4">
    <source>
        <dbReference type="Google" id="ProtNLM"/>
    </source>
</evidence>